<dbReference type="Proteomes" id="UP000601171">
    <property type="component" value="Unassembled WGS sequence"/>
</dbReference>
<dbReference type="EMBL" id="JACRTG010000034">
    <property type="protein sequence ID" value="MBC8589416.1"/>
    <property type="molecule type" value="Genomic_DNA"/>
</dbReference>
<feature type="domain" description="CYTH" evidence="1">
    <location>
        <begin position="2"/>
        <end position="177"/>
    </location>
</feature>
<dbReference type="Pfam" id="PF01928">
    <property type="entry name" value="CYTH"/>
    <property type="match status" value="1"/>
</dbReference>
<dbReference type="CDD" id="cd07890">
    <property type="entry name" value="CYTH-like_AC_IV-like"/>
    <property type="match status" value="1"/>
</dbReference>
<dbReference type="PROSITE" id="PS51707">
    <property type="entry name" value="CYTH"/>
    <property type="match status" value="1"/>
</dbReference>
<evidence type="ECO:0000259" key="1">
    <source>
        <dbReference type="PROSITE" id="PS51707"/>
    </source>
</evidence>
<accession>A0A926EXJ4</accession>
<dbReference type="InterPro" id="IPR033469">
    <property type="entry name" value="CYTH-like_dom_sf"/>
</dbReference>
<organism evidence="2 3">
    <name type="scientific">Paratissierella segnis</name>
    <dbReference type="NCBI Taxonomy" id="2763679"/>
    <lineage>
        <taxon>Bacteria</taxon>
        <taxon>Bacillati</taxon>
        <taxon>Bacillota</taxon>
        <taxon>Tissierellia</taxon>
        <taxon>Tissierellales</taxon>
        <taxon>Tissierellaceae</taxon>
        <taxon>Paratissierella</taxon>
    </lineage>
</organism>
<dbReference type="SUPFAM" id="SSF55154">
    <property type="entry name" value="CYTH-like phosphatases"/>
    <property type="match status" value="1"/>
</dbReference>
<keyword evidence="3" id="KW-1185">Reference proteome</keyword>
<evidence type="ECO:0000313" key="3">
    <source>
        <dbReference type="Proteomes" id="UP000601171"/>
    </source>
</evidence>
<gene>
    <name evidence="2" type="ORF">H8707_14465</name>
</gene>
<evidence type="ECO:0000313" key="2">
    <source>
        <dbReference type="EMBL" id="MBC8589416.1"/>
    </source>
</evidence>
<dbReference type="Gene3D" id="2.40.320.10">
    <property type="entry name" value="Hypothetical Protein Pfu-838710-001"/>
    <property type="match status" value="1"/>
</dbReference>
<dbReference type="AlphaFoldDB" id="A0A926EXJ4"/>
<reference evidence="2" key="1">
    <citation type="submission" date="2020-08" db="EMBL/GenBank/DDBJ databases">
        <title>Genome public.</title>
        <authorList>
            <person name="Liu C."/>
            <person name="Sun Q."/>
        </authorList>
    </citation>
    <scope>NUCLEOTIDE SEQUENCE</scope>
    <source>
        <strain evidence="2">BX21</strain>
    </source>
</reference>
<comment type="caution">
    <text evidence="2">The sequence shown here is derived from an EMBL/GenBank/DDBJ whole genome shotgun (WGS) entry which is preliminary data.</text>
</comment>
<protein>
    <submittedName>
        <fullName evidence="2">Class IV adenylate cyclase</fullName>
    </submittedName>
</protein>
<sequence length="181" mass="21065">MTKELEVKVLNMDLNDIEEKIVSLGGRILAKEHQVNTLIDSSKTPIKTYLDAYFRIRETHDILSNTSTVTLTLKKNIKNECIRENIELNTNIEDKDVMLEILKDLGFDKVVEGFKTRISYELEGARLDLDRWDEKTYPYPYMEIEVENKEDLDRLINLLAIDNDNVSTKSIVELREEIGLE</sequence>
<dbReference type="InterPro" id="IPR008173">
    <property type="entry name" value="Adenylyl_cyclase_CyaB"/>
</dbReference>
<dbReference type="PANTHER" id="PTHR21028:SF2">
    <property type="entry name" value="CYTH DOMAIN-CONTAINING PROTEIN"/>
    <property type="match status" value="1"/>
</dbReference>
<proteinExistence type="predicted"/>
<dbReference type="InterPro" id="IPR023577">
    <property type="entry name" value="CYTH_domain"/>
</dbReference>
<name>A0A926EXJ4_9FIRM</name>
<dbReference type="PANTHER" id="PTHR21028">
    <property type="entry name" value="SI:CH211-156B7.4"/>
    <property type="match status" value="1"/>
</dbReference>
<dbReference type="RefSeq" id="WP_262430883.1">
    <property type="nucleotide sequence ID" value="NZ_JACRTG010000034.1"/>
</dbReference>